<dbReference type="InterPro" id="IPR006086">
    <property type="entry name" value="XPG-I_dom"/>
</dbReference>
<dbReference type="PRINTS" id="PR00853">
    <property type="entry name" value="XPGRADSUPER"/>
</dbReference>
<gene>
    <name evidence="20" type="ORF">PCOL08062_LOCUS11424</name>
</gene>
<dbReference type="InterPro" id="IPR023426">
    <property type="entry name" value="Flap_endonuc"/>
</dbReference>
<evidence type="ECO:0000256" key="1">
    <source>
        <dbReference type="ARBA" id="ARBA00022553"/>
    </source>
</evidence>
<organism evidence="20">
    <name type="scientific">Prasinoderma coloniale</name>
    <dbReference type="NCBI Taxonomy" id="156133"/>
    <lineage>
        <taxon>Eukaryota</taxon>
        <taxon>Viridiplantae</taxon>
        <taxon>Prasinodermophyta</taxon>
        <taxon>Prasinodermophyceae</taxon>
        <taxon>Prasinodermales</taxon>
        <taxon>Prasinodermaceae</taxon>
        <taxon>Prasinoderma</taxon>
    </lineage>
</organism>
<keyword evidence="4 16" id="KW-0479">Metal-binding</keyword>
<evidence type="ECO:0000256" key="6">
    <source>
        <dbReference type="ARBA" id="ARBA00022763"/>
    </source>
</evidence>
<dbReference type="InterPro" id="IPR008918">
    <property type="entry name" value="HhH2"/>
</dbReference>
<dbReference type="InterPro" id="IPR029060">
    <property type="entry name" value="PIN-like_dom_sf"/>
</dbReference>
<reference evidence="20" key="1">
    <citation type="submission" date="2021-01" db="EMBL/GenBank/DDBJ databases">
        <authorList>
            <person name="Corre E."/>
            <person name="Pelletier E."/>
            <person name="Niang G."/>
            <person name="Scheremetjew M."/>
            <person name="Finn R."/>
            <person name="Kale V."/>
            <person name="Holt S."/>
            <person name="Cochrane G."/>
            <person name="Meng A."/>
            <person name="Brown T."/>
            <person name="Cohen L."/>
        </authorList>
    </citation>
    <scope>NUCLEOTIDE SEQUENCE</scope>
    <source>
        <strain evidence="20">CCMP1413</strain>
    </source>
</reference>
<feature type="domain" description="XPG N-terminal" evidence="19">
    <location>
        <begin position="1"/>
        <end position="108"/>
    </location>
</feature>
<dbReference type="SMART" id="SM00279">
    <property type="entry name" value="HhH2"/>
    <property type="match status" value="1"/>
</dbReference>
<dbReference type="Pfam" id="PF00867">
    <property type="entry name" value="XPG_I"/>
    <property type="match status" value="1"/>
</dbReference>
<dbReference type="PANTHER" id="PTHR11081:SF9">
    <property type="entry name" value="FLAP ENDONUCLEASE 1"/>
    <property type="match status" value="1"/>
</dbReference>
<keyword evidence="3 16" id="KW-0540">Nuclease</keyword>
<dbReference type="PANTHER" id="PTHR11081">
    <property type="entry name" value="FLAP ENDONUCLEASE FAMILY MEMBER"/>
    <property type="match status" value="1"/>
</dbReference>
<dbReference type="GO" id="GO:0005730">
    <property type="term" value="C:nucleolus"/>
    <property type="evidence" value="ECO:0007669"/>
    <property type="project" value="UniProtKB-SubCell"/>
</dbReference>
<keyword evidence="10 16" id="KW-0496">Mitochondrion</keyword>
<dbReference type="AlphaFoldDB" id="A0A7R9U022"/>
<dbReference type="InterPro" id="IPR019974">
    <property type="entry name" value="XPG_CS"/>
</dbReference>
<keyword evidence="12 16" id="KW-0539">Nucleus</keyword>
<evidence type="ECO:0000256" key="17">
    <source>
        <dbReference type="SAM" id="Coils"/>
    </source>
</evidence>
<keyword evidence="11 16" id="KW-0234">DNA repair</keyword>
<dbReference type="FunFam" id="3.40.50.1010:FF:000016">
    <property type="entry name" value="Flap endonuclease 1"/>
    <property type="match status" value="1"/>
</dbReference>
<keyword evidence="17" id="KW-0175">Coiled coil</keyword>
<feature type="coiled-coil region" evidence="17">
    <location>
        <begin position="95"/>
        <end position="125"/>
    </location>
</feature>
<evidence type="ECO:0000256" key="4">
    <source>
        <dbReference type="ARBA" id="ARBA00022723"/>
    </source>
</evidence>
<evidence type="ECO:0000313" key="20">
    <source>
        <dbReference type="EMBL" id="CAD8249892.1"/>
    </source>
</evidence>
<comment type="function">
    <text evidence="13 16">Structure-specific nuclease with 5'-flap endonuclease and 5'-3' exonuclease activities involved in DNA replication and repair. During DNA replication, cleaves the 5'-overhanging flap structure that is generated by displacement synthesis when DNA polymerase encounters the 5'-end of a downstream Okazaki fragment. It enters the flap from the 5'-end and then tracks to cleave the flap base, leaving a nick for ligation. Also involved in the long patch base excision repair (LP-BER) pathway, by cleaving within the apurinic/apyrimidinic (AP) site-terminated flap. Acts as a genome stabilization factor that prevents flaps from equilibrating into structures that lead to duplications and deletions. Also possesses 5'-3' exonuclease activity on nicked or gapped double-stranded DNA, and exhibits RNase H activity. Also involved in replication and repair of rDNA and in repairing mitochondrial DNA.</text>
</comment>
<dbReference type="GO" id="GO:0003677">
    <property type="term" value="F:DNA binding"/>
    <property type="evidence" value="ECO:0007669"/>
    <property type="project" value="UniProtKB-UniRule"/>
</dbReference>
<accession>A0A7R9U022</accession>
<evidence type="ECO:0000256" key="5">
    <source>
        <dbReference type="ARBA" id="ARBA00022759"/>
    </source>
</evidence>
<evidence type="ECO:0000256" key="8">
    <source>
        <dbReference type="ARBA" id="ARBA00022839"/>
    </source>
</evidence>
<proteinExistence type="inferred from homology"/>
<evidence type="ECO:0000256" key="7">
    <source>
        <dbReference type="ARBA" id="ARBA00022801"/>
    </source>
</evidence>
<evidence type="ECO:0000256" key="13">
    <source>
        <dbReference type="ARBA" id="ARBA00029382"/>
    </source>
</evidence>
<dbReference type="EMBL" id="HBDZ01014860">
    <property type="protein sequence ID" value="CAD8249892.1"/>
    <property type="molecule type" value="Transcribed_RNA"/>
</dbReference>
<dbReference type="GO" id="GO:0008409">
    <property type="term" value="F:5'-3' exonuclease activity"/>
    <property type="evidence" value="ECO:0007669"/>
    <property type="project" value="UniProtKB-UniRule"/>
</dbReference>
<evidence type="ECO:0000259" key="19">
    <source>
        <dbReference type="SMART" id="SM00485"/>
    </source>
</evidence>
<dbReference type="Gene3D" id="1.10.150.20">
    <property type="entry name" value="5' to 3' exonuclease, C-terminal subdomain"/>
    <property type="match status" value="1"/>
</dbReference>
<protein>
    <recommendedName>
        <fullName evidence="16">Flap endonuclease 1</fullName>
        <shortName evidence="16">FEN-1</shortName>
        <ecNumber evidence="16">3.1.-.-</ecNumber>
    </recommendedName>
    <alternativeName>
        <fullName evidence="16">Flap structure-specific endonuclease 1</fullName>
    </alternativeName>
</protein>
<comment type="subcellular location">
    <subcellularLocation>
        <location evidence="16">Nucleus</location>
        <location evidence="16">Nucleolus</location>
    </subcellularLocation>
    <subcellularLocation>
        <location evidence="16">Nucleus</location>
        <location evidence="16">Nucleoplasm</location>
    </subcellularLocation>
    <subcellularLocation>
        <location evidence="16">Mitochondrion</location>
    </subcellularLocation>
    <text evidence="16">Resides mostly in the nucleoli and relocalizes to the nucleoplasm upon DNA damage.</text>
</comment>
<evidence type="ECO:0000256" key="16">
    <source>
        <dbReference type="HAMAP-Rule" id="MF_03140"/>
    </source>
</evidence>
<keyword evidence="5 16" id="KW-0255">Endonuclease</keyword>
<dbReference type="GO" id="GO:0000287">
    <property type="term" value="F:magnesium ion binding"/>
    <property type="evidence" value="ECO:0007669"/>
    <property type="project" value="UniProtKB-UniRule"/>
</dbReference>
<evidence type="ECO:0000259" key="18">
    <source>
        <dbReference type="SMART" id="SM00484"/>
    </source>
</evidence>
<keyword evidence="8 16" id="KW-0269">Exonuclease</keyword>
<evidence type="ECO:0000256" key="14">
    <source>
        <dbReference type="ARBA" id="ARBA00034726"/>
    </source>
</evidence>
<name>A0A7R9U022_9VIRI</name>
<dbReference type="CDD" id="cd09907">
    <property type="entry name" value="H3TH_FEN1-Euk"/>
    <property type="match status" value="1"/>
</dbReference>
<keyword evidence="9 16" id="KW-0460">Magnesium</keyword>
<evidence type="ECO:0000256" key="11">
    <source>
        <dbReference type="ARBA" id="ARBA00023204"/>
    </source>
</evidence>
<dbReference type="SMART" id="SM00485">
    <property type="entry name" value="XPGN"/>
    <property type="match status" value="1"/>
</dbReference>
<dbReference type="InterPro" id="IPR006085">
    <property type="entry name" value="XPG_DNA_repair_N"/>
</dbReference>
<keyword evidence="1 16" id="KW-0597">Phosphoprotein</keyword>
<evidence type="ECO:0000256" key="9">
    <source>
        <dbReference type="ARBA" id="ARBA00022842"/>
    </source>
</evidence>
<keyword evidence="6 16" id="KW-0227">DNA damage</keyword>
<keyword evidence="7 16" id="KW-0378">Hydrolase</keyword>
<dbReference type="FunFam" id="1.10.150.20:FF:000009">
    <property type="entry name" value="Flap endonuclease 1"/>
    <property type="match status" value="1"/>
</dbReference>
<dbReference type="SUPFAM" id="SSF47807">
    <property type="entry name" value="5' to 3' exonuclease, C-terminal subdomain"/>
    <property type="match status" value="1"/>
</dbReference>
<dbReference type="GO" id="GO:0043137">
    <property type="term" value="P:DNA replication, removal of RNA primer"/>
    <property type="evidence" value="ECO:0007669"/>
    <property type="project" value="UniProtKB-UniRule"/>
</dbReference>
<dbReference type="HAMAP" id="MF_00614">
    <property type="entry name" value="Fen"/>
    <property type="match status" value="1"/>
</dbReference>
<evidence type="ECO:0000256" key="2">
    <source>
        <dbReference type="ARBA" id="ARBA00022705"/>
    </source>
</evidence>
<comment type="similarity">
    <text evidence="14 16">Belongs to the XPG/RAD2 endonuclease family. FEN1 subfamily.</text>
</comment>
<evidence type="ECO:0000256" key="12">
    <source>
        <dbReference type="ARBA" id="ARBA00023242"/>
    </source>
</evidence>
<keyword evidence="2 16" id="KW-0235">DNA replication</keyword>
<comment type="cofactor">
    <cofactor evidence="16">
        <name>Mg(2+)</name>
        <dbReference type="ChEBI" id="CHEBI:18420"/>
    </cofactor>
    <text evidence="16">Binds 2 magnesium ions per subunit. They probably participate in the reaction catalyzed by the enzyme. May bind an additional third magnesium ion after substrate binding.</text>
</comment>
<dbReference type="GO" id="GO:0005739">
    <property type="term" value="C:mitochondrion"/>
    <property type="evidence" value="ECO:0007669"/>
    <property type="project" value="UniProtKB-SubCell"/>
</dbReference>
<comment type="subunit">
    <text evidence="15">Interacts with PCNA1 and PCNA2. Three molecules of FEN1 bind to one PCNA trimer with each molecule binding to one PCNA monomer. PCNA stimulates the nuclease activity without altering cleavage specificity.</text>
</comment>
<dbReference type="GO" id="GO:0005654">
    <property type="term" value="C:nucleoplasm"/>
    <property type="evidence" value="ECO:0007669"/>
    <property type="project" value="UniProtKB-SubCell"/>
</dbReference>
<dbReference type="GO" id="GO:0006284">
    <property type="term" value="P:base-excision repair"/>
    <property type="evidence" value="ECO:0007669"/>
    <property type="project" value="UniProtKB-UniRule"/>
</dbReference>
<evidence type="ECO:0000256" key="15">
    <source>
        <dbReference type="ARBA" id="ARBA00063178"/>
    </source>
</evidence>
<dbReference type="InterPro" id="IPR006084">
    <property type="entry name" value="XPG/Rad2"/>
</dbReference>
<sequence length="397" mass="44109">MGIKGLSKLVSDYAPAAVKGQKFDSYFGRKVAVDASMHIYQFMVVVGREGTQTLINEAGEVTAHIQGMLTRTTRMLEAGIKPVFVFDGKPPEAKADELAKRREKREEANKELKAAIEAGDQEKIEQMSKRTIRVTKQHNEDCKILLRLMGVPVWDAPSEAEAEGAALAAANVVYAVATEDMDALTQGAPKLTRHMFSPQSSKQAKDGKPEVSEFCLPDILSSLEITMDQFIDLCILMGCDYAPTIRNLGPVSALKLIKQYSSTNTPIDEILKVIDRERYPVPEGYEEIVKEARRLFKAPEVTQPGDMPTFKWTDPDEDGLIKFLVKEKQFNEDRVRSIIARIKKAKGKSKQNRLEAFFGAATSHKSTVGPKKEEKKGKRIGKFAAFAASKAKKKAKK</sequence>
<dbReference type="SUPFAM" id="SSF88723">
    <property type="entry name" value="PIN domain-like"/>
    <property type="match status" value="1"/>
</dbReference>
<dbReference type="SMART" id="SM00484">
    <property type="entry name" value="XPGI"/>
    <property type="match status" value="1"/>
</dbReference>
<evidence type="ECO:0000256" key="3">
    <source>
        <dbReference type="ARBA" id="ARBA00022722"/>
    </source>
</evidence>
<dbReference type="Gene3D" id="3.40.50.1010">
    <property type="entry name" value="5'-nuclease"/>
    <property type="match status" value="1"/>
</dbReference>
<dbReference type="CDD" id="cd09867">
    <property type="entry name" value="PIN_FEN1"/>
    <property type="match status" value="1"/>
</dbReference>
<dbReference type="Pfam" id="PF00752">
    <property type="entry name" value="XPG_N"/>
    <property type="match status" value="1"/>
</dbReference>
<dbReference type="PROSITE" id="PS00841">
    <property type="entry name" value="XPG_1"/>
    <property type="match status" value="1"/>
</dbReference>
<dbReference type="InterPro" id="IPR036279">
    <property type="entry name" value="5-3_exonuclease_C_sf"/>
</dbReference>
<evidence type="ECO:0000256" key="10">
    <source>
        <dbReference type="ARBA" id="ARBA00023128"/>
    </source>
</evidence>
<dbReference type="EC" id="3.1.-.-" evidence="16"/>
<feature type="domain" description="XPG-I" evidence="18">
    <location>
        <begin position="147"/>
        <end position="225"/>
    </location>
</feature>
<dbReference type="GO" id="GO:0017108">
    <property type="term" value="F:5'-flap endonuclease activity"/>
    <property type="evidence" value="ECO:0007669"/>
    <property type="project" value="UniProtKB-UniRule"/>
</dbReference>